<sequence>MSLLLDVLLYNRATGLRYTRIHARKQEIGTSLVTSHVRCSNAREWVREFWIQYTHALTSAAHPANSCALKHPQPAVNAHLMTITV</sequence>
<reference evidence="1" key="1">
    <citation type="submission" date="2023-06" db="EMBL/GenBank/DDBJ databases">
        <authorList>
            <consortium name="Lawrence Berkeley National Laboratory"/>
            <person name="Ahrendt S."/>
            <person name="Sahu N."/>
            <person name="Indic B."/>
            <person name="Wong-Bajracharya J."/>
            <person name="Merenyi Z."/>
            <person name="Ke H.-M."/>
            <person name="Monk M."/>
            <person name="Kocsube S."/>
            <person name="Drula E."/>
            <person name="Lipzen A."/>
            <person name="Balint B."/>
            <person name="Henrissat B."/>
            <person name="Andreopoulos B."/>
            <person name="Martin F.M."/>
            <person name="Harder C.B."/>
            <person name="Rigling D."/>
            <person name="Ford K.L."/>
            <person name="Foster G.D."/>
            <person name="Pangilinan J."/>
            <person name="Papanicolaou A."/>
            <person name="Barry K."/>
            <person name="LaButti K."/>
            <person name="Viragh M."/>
            <person name="Koriabine M."/>
            <person name="Yan M."/>
            <person name="Riley R."/>
            <person name="Champramary S."/>
            <person name="Plett K.L."/>
            <person name="Tsai I.J."/>
            <person name="Slot J."/>
            <person name="Sipos G."/>
            <person name="Plett J."/>
            <person name="Nagy L.G."/>
            <person name="Grigoriev I.V."/>
        </authorList>
    </citation>
    <scope>NUCLEOTIDE SEQUENCE</scope>
    <source>
        <strain evidence="1">ICMP 16352</strain>
    </source>
</reference>
<comment type="caution">
    <text evidence="1">The sequence shown here is derived from an EMBL/GenBank/DDBJ whole genome shotgun (WGS) entry which is preliminary data.</text>
</comment>
<accession>A0AA39TZF8</accession>
<keyword evidence="2" id="KW-1185">Reference proteome</keyword>
<dbReference type="Proteomes" id="UP001175227">
    <property type="component" value="Unassembled WGS sequence"/>
</dbReference>
<organism evidence="1 2">
    <name type="scientific">Armillaria novae-zelandiae</name>
    <dbReference type="NCBI Taxonomy" id="153914"/>
    <lineage>
        <taxon>Eukaryota</taxon>
        <taxon>Fungi</taxon>
        <taxon>Dikarya</taxon>
        <taxon>Basidiomycota</taxon>
        <taxon>Agaricomycotina</taxon>
        <taxon>Agaricomycetes</taxon>
        <taxon>Agaricomycetidae</taxon>
        <taxon>Agaricales</taxon>
        <taxon>Marasmiineae</taxon>
        <taxon>Physalacriaceae</taxon>
        <taxon>Armillaria</taxon>
    </lineage>
</organism>
<gene>
    <name evidence="1" type="ORF">IW261DRAFT_1572677</name>
</gene>
<dbReference type="AlphaFoldDB" id="A0AA39TZF8"/>
<evidence type="ECO:0000313" key="1">
    <source>
        <dbReference type="EMBL" id="KAK0470833.1"/>
    </source>
</evidence>
<name>A0AA39TZF8_9AGAR</name>
<dbReference type="EMBL" id="JAUEPR010000058">
    <property type="protein sequence ID" value="KAK0470833.1"/>
    <property type="molecule type" value="Genomic_DNA"/>
</dbReference>
<proteinExistence type="predicted"/>
<evidence type="ECO:0000313" key="2">
    <source>
        <dbReference type="Proteomes" id="UP001175227"/>
    </source>
</evidence>
<protein>
    <submittedName>
        <fullName evidence="1">Uncharacterized protein</fullName>
    </submittedName>
</protein>